<name>A0ABV8JMY5_9FLAO</name>
<comment type="caution">
    <text evidence="3">The sequence shown here is derived from an EMBL/GenBank/DDBJ whole genome shotgun (WGS) entry which is preliminary data.</text>
</comment>
<feature type="coiled-coil region" evidence="1">
    <location>
        <begin position="112"/>
        <end position="146"/>
    </location>
</feature>
<keyword evidence="2" id="KW-0472">Membrane</keyword>
<protein>
    <recommendedName>
        <fullName evidence="5">Energy transducer TonB</fullName>
    </recommendedName>
</protein>
<dbReference type="EMBL" id="JBHSAW010000004">
    <property type="protein sequence ID" value="MFC4095461.1"/>
    <property type="molecule type" value="Genomic_DNA"/>
</dbReference>
<keyword evidence="4" id="KW-1185">Reference proteome</keyword>
<gene>
    <name evidence="3" type="ORF">ACFOUT_06225</name>
</gene>
<keyword evidence="2" id="KW-0812">Transmembrane</keyword>
<feature type="transmembrane region" description="Helical" evidence="2">
    <location>
        <begin position="7"/>
        <end position="27"/>
    </location>
</feature>
<proteinExistence type="predicted"/>
<reference evidence="4" key="1">
    <citation type="journal article" date="2019" name="Int. J. Syst. Evol. Microbiol.">
        <title>The Global Catalogue of Microorganisms (GCM) 10K type strain sequencing project: providing services to taxonomists for standard genome sequencing and annotation.</title>
        <authorList>
            <consortium name="The Broad Institute Genomics Platform"/>
            <consortium name="The Broad Institute Genome Sequencing Center for Infectious Disease"/>
            <person name="Wu L."/>
            <person name="Ma J."/>
        </authorList>
    </citation>
    <scope>NUCLEOTIDE SEQUENCE [LARGE SCALE GENOMIC DNA]</scope>
    <source>
        <strain evidence="4">CECT 7477</strain>
    </source>
</reference>
<dbReference type="Proteomes" id="UP001595814">
    <property type="component" value="Unassembled WGS sequence"/>
</dbReference>
<evidence type="ECO:0000256" key="1">
    <source>
        <dbReference type="SAM" id="Coils"/>
    </source>
</evidence>
<dbReference type="RefSeq" id="WP_192460857.1">
    <property type="nucleotide sequence ID" value="NZ_JACYFJ010000001.1"/>
</dbReference>
<accession>A0ABV8JMY5</accession>
<organism evidence="3 4">
    <name type="scientific">Euzebyella saccharophila</name>
    <dbReference type="NCBI Taxonomy" id="679664"/>
    <lineage>
        <taxon>Bacteria</taxon>
        <taxon>Pseudomonadati</taxon>
        <taxon>Bacteroidota</taxon>
        <taxon>Flavobacteriia</taxon>
        <taxon>Flavobacteriales</taxon>
        <taxon>Flavobacteriaceae</taxon>
        <taxon>Euzebyella</taxon>
    </lineage>
</organism>
<evidence type="ECO:0000256" key="2">
    <source>
        <dbReference type="SAM" id="Phobius"/>
    </source>
</evidence>
<sequence>MNLNRKQLSFLITFFSMGIVVLCLYNIHLGGTEEEDEYVVEMLLEDEILEELEEEEEVEEEMEESELVKSHMAYNETAKPSYGNPEPLKTLQEILEERSTAEEGENSDEISDSEYAERVKELRKKREEAKQMLGEKEAQKQEFTNNLAKRRTSVSFSLVERNGYRLPPPIYTCIEGGKVVINIEVNSAGNVIDADFNAKSSGTSNGCLVENAIAYAYKAKFSSSSKANQKGTITYLFQGKAR</sequence>
<keyword evidence="1" id="KW-0175">Coiled coil</keyword>
<keyword evidence="2" id="KW-1133">Transmembrane helix</keyword>
<evidence type="ECO:0008006" key="5">
    <source>
        <dbReference type="Google" id="ProtNLM"/>
    </source>
</evidence>
<feature type="coiled-coil region" evidence="1">
    <location>
        <begin position="41"/>
        <end position="69"/>
    </location>
</feature>
<evidence type="ECO:0000313" key="3">
    <source>
        <dbReference type="EMBL" id="MFC4095461.1"/>
    </source>
</evidence>
<evidence type="ECO:0000313" key="4">
    <source>
        <dbReference type="Proteomes" id="UP001595814"/>
    </source>
</evidence>